<protein>
    <submittedName>
        <fullName evidence="2">Endonuclease-reverse transcriptase</fullName>
    </submittedName>
</protein>
<name>A0A914XBD6_9BILA</name>
<keyword evidence="1" id="KW-1185">Reference proteome</keyword>
<evidence type="ECO:0000313" key="1">
    <source>
        <dbReference type="Proteomes" id="UP000887566"/>
    </source>
</evidence>
<dbReference type="WBParaSite" id="PSAMB.scaffold7237size7981.g29860.t1">
    <property type="protein sequence ID" value="PSAMB.scaffold7237size7981.g29860.t1"/>
    <property type="gene ID" value="PSAMB.scaffold7237size7981.g29860"/>
</dbReference>
<proteinExistence type="predicted"/>
<reference evidence="2" key="1">
    <citation type="submission" date="2022-11" db="UniProtKB">
        <authorList>
            <consortium name="WormBaseParasite"/>
        </authorList>
    </citation>
    <scope>IDENTIFICATION</scope>
</reference>
<dbReference type="Proteomes" id="UP000887566">
    <property type="component" value="Unplaced"/>
</dbReference>
<sequence>MIYTSKQTPMSLKRKLFNSCVLPAMLYGAETWLLTKREENRLAVAQRRMERIMAGISLREQKTNDWFRKLTRLSDVVRLYWQRKWRWAQRIARMDEDRWGEKGYRVAAKNRKAETRKTEKAMERRNHKLGGVNWMAIARNDEDCWQQLEEEFLRRL</sequence>
<dbReference type="AlphaFoldDB" id="A0A914XBD6"/>
<organism evidence="1 2">
    <name type="scientific">Plectus sambesii</name>
    <dbReference type="NCBI Taxonomy" id="2011161"/>
    <lineage>
        <taxon>Eukaryota</taxon>
        <taxon>Metazoa</taxon>
        <taxon>Ecdysozoa</taxon>
        <taxon>Nematoda</taxon>
        <taxon>Chromadorea</taxon>
        <taxon>Plectida</taxon>
        <taxon>Plectina</taxon>
        <taxon>Plectoidea</taxon>
        <taxon>Plectidae</taxon>
        <taxon>Plectus</taxon>
    </lineage>
</organism>
<accession>A0A914XBD6</accession>
<evidence type="ECO:0000313" key="2">
    <source>
        <dbReference type="WBParaSite" id="PSAMB.scaffold7237size7981.g29860.t1"/>
    </source>
</evidence>